<dbReference type="EMBL" id="NBUC01000025">
    <property type="protein sequence ID" value="PLU08301.1"/>
    <property type="molecule type" value="Genomic_DNA"/>
</dbReference>
<feature type="compositionally biased region" description="Basic and acidic residues" evidence="1">
    <location>
        <begin position="97"/>
        <end position="106"/>
    </location>
</feature>
<proteinExistence type="predicted"/>
<reference evidence="2 3" key="1">
    <citation type="journal article" date="2018" name="FEMS Microbiol. Ecol.">
        <title>Co-invading symbiotic mutualists of Medicago polymorpha retain high ancestral diversity and contain diverse accessory genomes.</title>
        <authorList>
            <person name="Porter S.S."/>
            <person name="Faber-Hammond J.J."/>
            <person name="Friesen M.L."/>
        </authorList>
    </citation>
    <scope>NUCLEOTIDE SEQUENCE [LARGE SCALE GENOMIC DNA]</scope>
    <source>
        <strain evidence="2 3">Str16</strain>
    </source>
</reference>
<sequence length="202" mass="22042">MKAPWKYLARLTSRRPSAEAQESPAGKDTAPKTLESEGEHTSALPPNSTAGVSPPAHEEDLSADQGSVASDKVKADDDVTTHALKPPIDAEEAQTPTRDEVDHRGPEAFSTVPKSTANTKSQSKPRIKRRGRGKRANGHVAAQSVVAPKHHQSLPPLSPRELFFHDAATLDKEINMLTTQLAQKLHLQNVQLKKMLERFEVS</sequence>
<dbReference type="Proteomes" id="UP001190825">
    <property type="component" value="Unassembled WGS sequence"/>
</dbReference>
<organism evidence="2 3">
    <name type="scientific">Sinorhizobium medicae</name>
    <dbReference type="NCBI Taxonomy" id="110321"/>
    <lineage>
        <taxon>Bacteria</taxon>
        <taxon>Pseudomonadati</taxon>
        <taxon>Pseudomonadota</taxon>
        <taxon>Alphaproteobacteria</taxon>
        <taxon>Hyphomicrobiales</taxon>
        <taxon>Rhizobiaceae</taxon>
        <taxon>Sinorhizobium/Ensifer group</taxon>
        <taxon>Sinorhizobium</taxon>
    </lineage>
</organism>
<feature type="compositionally biased region" description="Basic and acidic residues" evidence="1">
    <location>
        <begin position="71"/>
        <end position="80"/>
    </location>
</feature>
<dbReference type="RefSeq" id="WP_101777157.1">
    <property type="nucleotide sequence ID" value="NZ_NBUC01000025.1"/>
</dbReference>
<evidence type="ECO:0000313" key="3">
    <source>
        <dbReference type="Proteomes" id="UP001190825"/>
    </source>
</evidence>
<evidence type="ECO:0000313" key="2">
    <source>
        <dbReference type="EMBL" id="PLU08301.1"/>
    </source>
</evidence>
<gene>
    <name evidence="2" type="ORF">BMJ33_03035</name>
</gene>
<protein>
    <submittedName>
        <fullName evidence="2">Uncharacterized protein</fullName>
    </submittedName>
</protein>
<comment type="caution">
    <text evidence="2">The sequence shown here is derived from an EMBL/GenBank/DDBJ whole genome shotgun (WGS) entry which is preliminary data.</text>
</comment>
<keyword evidence="3" id="KW-1185">Reference proteome</keyword>
<name>A0ABX4TU64_9HYPH</name>
<feature type="compositionally biased region" description="Polar residues" evidence="1">
    <location>
        <begin position="112"/>
        <end position="122"/>
    </location>
</feature>
<feature type="region of interest" description="Disordered" evidence="1">
    <location>
        <begin position="1"/>
        <end position="142"/>
    </location>
</feature>
<evidence type="ECO:0000256" key="1">
    <source>
        <dbReference type="SAM" id="MobiDB-lite"/>
    </source>
</evidence>
<feature type="compositionally biased region" description="Basic residues" evidence="1">
    <location>
        <begin position="123"/>
        <end position="137"/>
    </location>
</feature>
<accession>A0ABX4TU64</accession>